<dbReference type="Proteomes" id="UP001576780">
    <property type="component" value="Unassembled WGS sequence"/>
</dbReference>
<dbReference type="SUPFAM" id="SSF52540">
    <property type="entry name" value="P-loop containing nucleoside triphosphate hydrolases"/>
    <property type="match status" value="1"/>
</dbReference>
<dbReference type="EMBL" id="JBHFNT010000230">
    <property type="protein sequence ID" value="MFB2837987.1"/>
    <property type="molecule type" value="Genomic_DNA"/>
</dbReference>
<dbReference type="InterPro" id="IPR027417">
    <property type="entry name" value="P-loop_NTPase"/>
</dbReference>
<comment type="caution">
    <text evidence="1">The sequence shown here is derived from an EMBL/GenBank/DDBJ whole genome shotgun (WGS) entry which is preliminary data.</text>
</comment>
<dbReference type="RefSeq" id="WP_413280324.1">
    <property type="nucleotide sequence ID" value="NZ_JBHFNT010000230.1"/>
</dbReference>
<gene>
    <name evidence="1" type="ORF">ACE1CA_26085</name>
</gene>
<protein>
    <submittedName>
        <fullName evidence="1">Uncharacterized protein</fullName>
    </submittedName>
</protein>
<evidence type="ECO:0000313" key="1">
    <source>
        <dbReference type="EMBL" id="MFB2837987.1"/>
    </source>
</evidence>
<reference evidence="1 2" key="1">
    <citation type="submission" date="2024-09" db="EMBL/GenBank/DDBJ databases">
        <title>Floridaenema gen nov. (Aerosakkonemataceae, Aerosakkonematales ord. nov., Cyanobacteria) from benthic tropical and subtropical fresh waters, with the description of four new species.</title>
        <authorList>
            <person name="Moretto J.A."/>
            <person name="Berthold D.E."/>
            <person name="Lefler F.W."/>
            <person name="Huang I.-S."/>
            <person name="Laughinghouse H. IV."/>
        </authorList>
    </citation>
    <scope>NUCLEOTIDE SEQUENCE [LARGE SCALE GENOMIC DNA]</scope>
    <source>
        <strain evidence="1 2">BLCC-F167</strain>
    </source>
</reference>
<keyword evidence="2" id="KW-1185">Reference proteome</keyword>
<accession>A0ABV4WS96</accession>
<proteinExistence type="predicted"/>
<organism evidence="1 2">
    <name type="scientific">Floridaenema evergladense BLCC-F167</name>
    <dbReference type="NCBI Taxonomy" id="3153639"/>
    <lineage>
        <taxon>Bacteria</taxon>
        <taxon>Bacillati</taxon>
        <taxon>Cyanobacteriota</taxon>
        <taxon>Cyanophyceae</taxon>
        <taxon>Oscillatoriophycideae</taxon>
        <taxon>Aerosakkonematales</taxon>
        <taxon>Aerosakkonemataceae</taxon>
        <taxon>Floridanema</taxon>
        <taxon>Floridanema evergladense</taxon>
    </lineage>
</organism>
<evidence type="ECO:0000313" key="2">
    <source>
        <dbReference type="Proteomes" id="UP001576780"/>
    </source>
</evidence>
<name>A0ABV4WS96_9CYAN</name>
<sequence>MNLYKGLHLVGGELPGVGKSVVAKALVDFCRSQQWQTVAVEVDLYGQDIKFCDNAIALPLSQLDGEFERADILFELAGRALTIVNLPPRSKKDLEYWLDVNSVLDAASERGIPVAHWFVSNGEHESLERLRESMAKYGNKMTHILLRNAYYPHIENTSFEEALKLGTLRLVEFPKLYPVDMKRLEKVGMFFSHAIHELEFPVMTRSRYFRFVAAYTKAFYSTGLFGKAPPLSQQVATLMV</sequence>